<keyword evidence="1" id="KW-0472">Membrane</keyword>
<keyword evidence="3" id="KW-1185">Reference proteome</keyword>
<keyword evidence="1" id="KW-0812">Transmembrane</keyword>
<dbReference type="AlphaFoldDB" id="A0A9P6JLU5"/>
<evidence type="ECO:0000313" key="2">
    <source>
        <dbReference type="EMBL" id="KAF9525213.1"/>
    </source>
</evidence>
<organism evidence="2 3">
    <name type="scientific">Crepidotus variabilis</name>
    <dbReference type="NCBI Taxonomy" id="179855"/>
    <lineage>
        <taxon>Eukaryota</taxon>
        <taxon>Fungi</taxon>
        <taxon>Dikarya</taxon>
        <taxon>Basidiomycota</taxon>
        <taxon>Agaricomycotina</taxon>
        <taxon>Agaricomycetes</taxon>
        <taxon>Agaricomycetidae</taxon>
        <taxon>Agaricales</taxon>
        <taxon>Agaricineae</taxon>
        <taxon>Crepidotaceae</taxon>
        <taxon>Crepidotus</taxon>
    </lineage>
</organism>
<keyword evidence="1" id="KW-1133">Transmembrane helix</keyword>
<dbReference type="EMBL" id="MU157887">
    <property type="protein sequence ID" value="KAF9525213.1"/>
    <property type="molecule type" value="Genomic_DNA"/>
</dbReference>
<sequence>MEGFAPQYFSWVKKFDFHPFRHVDSLLPRKLSTPTFYHVENRVQSSTVFIFNHPLTLSFAFISTWLILLTSFKLKYPHHSHRRTHSRIFQVPWTHL</sequence>
<name>A0A9P6JLU5_9AGAR</name>
<evidence type="ECO:0000313" key="3">
    <source>
        <dbReference type="Proteomes" id="UP000807306"/>
    </source>
</evidence>
<accession>A0A9P6JLU5</accession>
<evidence type="ECO:0000256" key="1">
    <source>
        <dbReference type="SAM" id="Phobius"/>
    </source>
</evidence>
<gene>
    <name evidence="2" type="ORF">CPB83DRAFT_859952</name>
</gene>
<feature type="transmembrane region" description="Helical" evidence="1">
    <location>
        <begin position="55"/>
        <end position="74"/>
    </location>
</feature>
<proteinExistence type="predicted"/>
<dbReference type="Proteomes" id="UP000807306">
    <property type="component" value="Unassembled WGS sequence"/>
</dbReference>
<comment type="caution">
    <text evidence="2">The sequence shown here is derived from an EMBL/GenBank/DDBJ whole genome shotgun (WGS) entry which is preliminary data.</text>
</comment>
<reference evidence="2" key="1">
    <citation type="submission" date="2020-11" db="EMBL/GenBank/DDBJ databases">
        <authorList>
            <consortium name="DOE Joint Genome Institute"/>
            <person name="Ahrendt S."/>
            <person name="Riley R."/>
            <person name="Andreopoulos W."/>
            <person name="Labutti K."/>
            <person name="Pangilinan J."/>
            <person name="Ruiz-Duenas F.J."/>
            <person name="Barrasa J.M."/>
            <person name="Sanchez-Garcia M."/>
            <person name="Camarero S."/>
            <person name="Miyauchi S."/>
            <person name="Serrano A."/>
            <person name="Linde D."/>
            <person name="Babiker R."/>
            <person name="Drula E."/>
            <person name="Ayuso-Fernandez I."/>
            <person name="Pacheco R."/>
            <person name="Padilla G."/>
            <person name="Ferreira P."/>
            <person name="Barriuso J."/>
            <person name="Kellner H."/>
            <person name="Castanera R."/>
            <person name="Alfaro M."/>
            <person name="Ramirez L."/>
            <person name="Pisabarro A.G."/>
            <person name="Kuo A."/>
            <person name="Tritt A."/>
            <person name="Lipzen A."/>
            <person name="He G."/>
            <person name="Yan M."/>
            <person name="Ng V."/>
            <person name="Cullen D."/>
            <person name="Martin F."/>
            <person name="Rosso M.-N."/>
            <person name="Henrissat B."/>
            <person name="Hibbett D."/>
            <person name="Martinez A.T."/>
            <person name="Grigoriev I.V."/>
        </authorList>
    </citation>
    <scope>NUCLEOTIDE SEQUENCE</scope>
    <source>
        <strain evidence="2">CBS 506.95</strain>
    </source>
</reference>
<protein>
    <submittedName>
        <fullName evidence="2">Uncharacterized protein</fullName>
    </submittedName>
</protein>